<evidence type="ECO:0000256" key="5">
    <source>
        <dbReference type="ARBA" id="ARBA00022807"/>
    </source>
</evidence>
<feature type="chain" id="PRO_5027078846" description="Spi protease inhibitor domain-containing protein" evidence="7">
    <location>
        <begin position="21"/>
        <end position="866"/>
    </location>
</feature>
<feature type="active site" description="Proton acceptor" evidence="6">
    <location>
        <position position="341"/>
    </location>
</feature>
<feature type="domain" description="Spi protease inhibitor" evidence="8">
    <location>
        <begin position="21"/>
        <end position="125"/>
    </location>
</feature>
<accession>A0A6J4I6X5</accession>
<protein>
    <recommendedName>
        <fullName evidence="8">Spi protease inhibitor domain-containing protein</fullName>
    </recommendedName>
</protein>
<keyword evidence="5" id="KW-0788">Thiol protease</keyword>
<dbReference type="EMBL" id="CADCTJ010000467">
    <property type="protein sequence ID" value="CAA9242739.1"/>
    <property type="molecule type" value="Genomic_DNA"/>
</dbReference>
<gene>
    <name evidence="9" type="ORF">AVDCRST_MAG95-1500</name>
</gene>
<dbReference type="InterPro" id="IPR025896">
    <property type="entry name" value="Spi_Prtas-inh"/>
</dbReference>
<dbReference type="PRINTS" id="PR00797">
    <property type="entry name" value="STREPTOPAIN"/>
</dbReference>
<evidence type="ECO:0000256" key="7">
    <source>
        <dbReference type="SAM" id="SignalP"/>
    </source>
</evidence>
<dbReference type="SUPFAM" id="SSF54001">
    <property type="entry name" value="Cysteine proteinases"/>
    <property type="match status" value="1"/>
</dbReference>
<dbReference type="AlphaFoldDB" id="A0A6J4I6X5"/>
<sequence>MKKIYLFLILLWVSWQNCLANEVPVANALQVARNFLAQAAPASLTGRNLGNLTLVHQELSKEKGNIHRVQPFYYVFEARDTGGIVFVAADDKVSPILGYTPTGHYDPAKMPVNLIKWLEGYKKEIRYAAKRAVANPQVKQAWKALQEGQPLNTRTGFTLAESVDPLVTTTWNQSPFYNALCPYDNNANERAVSGCVATAMAQIMRYWKYPAQGSGFHSYNHEKYGTLSANFSNTTYNWDDMPNNVTRANSAVATLMQHIGVSVNMNYGVATSGGSGAYVISSASPLQNCSEYALKTYFGYTFAEGVERNDYTLSNWVTLLKKELDAGRPILYAGYGGGGGHAFVCDGYDSNDMFHMNWGWGGAFDGYFAISALSPADVGTGGGTGSYNSNQQAVINIKAPTAPEQKTVDLQLFDDVTLSTPAITFGEGFTVHTDIVNRGTGTFTGDYGAAAFDENGNFAQFIQTYTNNTLEAGFHYTDGLDFTADGTDPLLPGVYDIYIYYRVTNGQWEQLKGSAFGERVTLEVINRNDLSLLSALTVQKPDELYQGKKISITTSVKNKGTAAFTGKLDVSLYTLEGKFVYTIEEKSLNQLCANCSSDQLTFQNDDLDVEPGTYLLALQHLKPNGTKWELTGAADPLANPIEVVVQIPPLAGDEYEDNNTVSKAFHLPLNFSNKRAQVTTPRANIHEGSDYDLYKITLPAGRKYELTVRVHDSYSSEDDNTTYTNDVLFSLSDDGENWTDAYDDEMEEVVEVAGGTTVYAFVAPFFQGETGTYLLDIQVKEGAITGIEDERPQLVTLASPNPTSGTLRLNSPQEYTRYELTSLTGSVLMNIPKCTQQVNISHLNGGLYLLRGYSKQGWQVQKILKQ</sequence>
<keyword evidence="2" id="KW-0645">Protease</keyword>
<reference evidence="9" key="1">
    <citation type="submission" date="2020-02" db="EMBL/GenBank/DDBJ databases">
        <authorList>
            <person name="Meier V. D."/>
        </authorList>
    </citation>
    <scope>NUCLEOTIDE SEQUENCE</scope>
    <source>
        <strain evidence="9">AVDCRST_MAG95</strain>
    </source>
</reference>
<keyword evidence="3 7" id="KW-0732">Signal</keyword>
<dbReference type="InterPro" id="IPR044934">
    <property type="entry name" value="Streptopain_sf"/>
</dbReference>
<dbReference type="Gene3D" id="2.60.120.380">
    <property type="match status" value="1"/>
</dbReference>
<organism evidence="9">
    <name type="scientific">uncultured Adhaeribacter sp</name>
    <dbReference type="NCBI Taxonomy" id="448109"/>
    <lineage>
        <taxon>Bacteria</taxon>
        <taxon>Pseudomonadati</taxon>
        <taxon>Bacteroidota</taxon>
        <taxon>Cytophagia</taxon>
        <taxon>Cytophagales</taxon>
        <taxon>Hymenobacteraceae</taxon>
        <taxon>Adhaeribacter</taxon>
        <taxon>environmental samples</taxon>
    </lineage>
</organism>
<evidence type="ECO:0000256" key="2">
    <source>
        <dbReference type="ARBA" id="ARBA00022670"/>
    </source>
</evidence>
<evidence type="ECO:0000256" key="1">
    <source>
        <dbReference type="ARBA" id="ARBA00009693"/>
    </source>
</evidence>
<dbReference type="Pfam" id="PF13734">
    <property type="entry name" value="Inhibitor_I69"/>
    <property type="match status" value="1"/>
</dbReference>
<evidence type="ECO:0000256" key="3">
    <source>
        <dbReference type="ARBA" id="ARBA00022729"/>
    </source>
</evidence>
<evidence type="ECO:0000256" key="4">
    <source>
        <dbReference type="ARBA" id="ARBA00022801"/>
    </source>
</evidence>
<dbReference type="Pfam" id="PF01640">
    <property type="entry name" value="Peptidase_C10"/>
    <property type="match status" value="1"/>
</dbReference>
<proteinExistence type="inferred from homology"/>
<dbReference type="InterPro" id="IPR038765">
    <property type="entry name" value="Papain-like_cys_pep_sf"/>
</dbReference>
<evidence type="ECO:0000256" key="6">
    <source>
        <dbReference type="PIRSR" id="PIRSR600200-1"/>
    </source>
</evidence>
<dbReference type="InterPro" id="IPR000200">
    <property type="entry name" value="Peptidase_C10"/>
</dbReference>
<feature type="active site" description="Nucleophile" evidence="6">
    <location>
        <position position="195"/>
    </location>
</feature>
<feature type="signal peptide" evidence="7">
    <location>
        <begin position="1"/>
        <end position="20"/>
    </location>
</feature>
<dbReference type="NCBIfam" id="TIGR04183">
    <property type="entry name" value="Por_Secre_tail"/>
    <property type="match status" value="1"/>
</dbReference>
<dbReference type="InterPro" id="IPR026444">
    <property type="entry name" value="Secre_tail"/>
</dbReference>
<comment type="similarity">
    <text evidence="1">Belongs to the peptidase C10 family.</text>
</comment>
<keyword evidence="4" id="KW-0378">Hydrolase</keyword>
<evidence type="ECO:0000259" key="8">
    <source>
        <dbReference type="Pfam" id="PF13734"/>
    </source>
</evidence>
<dbReference type="GO" id="GO:0008234">
    <property type="term" value="F:cysteine-type peptidase activity"/>
    <property type="evidence" value="ECO:0007669"/>
    <property type="project" value="UniProtKB-KW"/>
</dbReference>
<dbReference type="Gene3D" id="3.90.70.50">
    <property type="entry name" value="Peptidase C10, streptopain"/>
    <property type="match status" value="1"/>
</dbReference>
<evidence type="ECO:0000313" key="9">
    <source>
        <dbReference type="EMBL" id="CAA9242739.1"/>
    </source>
</evidence>
<name>A0A6J4I6X5_9BACT</name>
<dbReference type="GO" id="GO:0006508">
    <property type="term" value="P:proteolysis"/>
    <property type="evidence" value="ECO:0007669"/>
    <property type="project" value="UniProtKB-KW"/>
</dbReference>